<proteinExistence type="predicted"/>
<accession>H6RVW3</accession>
<dbReference type="KEGG" id="bsd:BLASA_3756"/>
<organism evidence="2 3">
    <name type="scientific">Blastococcus saxobsidens (strain DD2)</name>
    <dbReference type="NCBI Taxonomy" id="1146883"/>
    <lineage>
        <taxon>Bacteria</taxon>
        <taxon>Bacillati</taxon>
        <taxon>Actinomycetota</taxon>
        <taxon>Actinomycetes</taxon>
        <taxon>Geodermatophilales</taxon>
        <taxon>Geodermatophilaceae</taxon>
        <taxon>Blastococcus</taxon>
    </lineage>
</organism>
<sequence>MPPECASGCATVAPGATLTPERAAVPGETRYLRLTGYLPLEQVTLVLHSTPQHLGTLTADAAGILTVPFTAPAGTAAGAHNLVVTRADGTTVTYPLTVAAAAKPLLADTGADVTVPLVLGGVLVLAGAGTIVAARRRGHGVAQT</sequence>
<feature type="transmembrane region" description="Helical" evidence="1">
    <location>
        <begin position="113"/>
        <end position="134"/>
    </location>
</feature>
<dbReference type="NCBIfam" id="TIGR01167">
    <property type="entry name" value="LPXTG_anchor"/>
    <property type="match status" value="1"/>
</dbReference>
<name>H6RVW3_BLASD</name>
<dbReference type="HOGENOM" id="CLU_1792735_0_0_11"/>
<dbReference type="Proteomes" id="UP000007517">
    <property type="component" value="Chromosome"/>
</dbReference>
<dbReference type="RefSeq" id="WP_014377468.1">
    <property type="nucleotide sequence ID" value="NC_016943.1"/>
</dbReference>
<reference evidence="3" key="2">
    <citation type="submission" date="2012-02" db="EMBL/GenBank/DDBJ databases">
        <title>Complete genome sequence of Blastococcus saxobsidens strain DD2.</title>
        <authorList>
            <person name="Genoscope."/>
        </authorList>
    </citation>
    <scope>NUCLEOTIDE SEQUENCE [LARGE SCALE GENOMIC DNA]</scope>
    <source>
        <strain evidence="3">DD2</strain>
    </source>
</reference>
<keyword evidence="3" id="KW-1185">Reference proteome</keyword>
<evidence type="ECO:0000313" key="3">
    <source>
        <dbReference type="Proteomes" id="UP000007517"/>
    </source>
</evidence>
<keyword evidence="1" id="KW-0472">Membrane</keyword>
<reference evidence="2 3" key="1">
    <citation type="journal article" date="2012" name="J. Bacteriol.">
        <title>Genome Sequence of Blastococcus saxobsidens DD2, a Stone-Inhabiting Bacterium.</title>
        <authorList>
            <person name="Chouaia B."/>
            <person name="Crotti E."/>
            <person name="Brusetti L."/>
            <person name="Daffonchio D."/>
            <person name="Essoussi I."/>
            <person name="Nouioui I."/>
            <person name="Sbissi I."/>
            <person name="Ghodhbane-Gtari F."/>
            <person name="Gtari M."/>
            <person name="Vacherie B."/>
            <person name="Barbe V."/>
            <person name="Medigue C."/>
            <person name="Gury J."/>
            <person name="Pujic P."/>
            <person name="Normand P."/>
        </authorList>
    </citation>
    <scope>NUCLEOTIDE SEQUENCE [LARGE SCALE GENOMIC DNA]</scope>
    <source>
        <strain evidence="2 3">DD2</strain>
    </source>
</reference>
<gene>
    <name evidence="2" type="ordered locus">BLASA_3756</name>
</gene>
<dbReference type="STRING" id="1146883.BLASA_3756"/>
<dbReference type="eggNOG" id="COG3064">
    <property type="taxonomic scope" value="Bacteria"/>
</dbReference>
<keyword evidence="1" id="KW-1133">Transmembrane helix</keyword>
<evidence type="ECO:0000313" key="2">
    <source>
        <dbReference type="EMBL" id="CCG04593.1"/>
    </source>
</evidence>
<evidence type="ECO:0000256" key="1">
    <source>
        <dbReference type="SAM" id="Phobius"/>
    </source>
</evidence>
<dbReference type="OrthoDB" id="5180094at2"/>
<dbReference type="AlphaFoldDB" id="H6RVW3"/>
<keyword evidence="1" id="KW-0812">Transmembrane</keyword>
<protein>
    <recommendedName>
        <fullName evidence="4">LPXTG cell wall anchor domain-containing protein</fullName>
    </recommendedName>
</protein>
<dbReference type="EMBL" id="FO117623">
    <property type="protein sequence ID" value="CCG04593.1"/>
    <property type="molecule type" value="Genomic_DNA"/>
</dbReference>
<evidence type="ECO:0008006" key="4">
    <source>
        <dbReference type="Google" id="ProtNLM"/>
    </source>
</evidence>